<dbReference type="EMBL" id="LWDP01000050">
    <property type="protein sequence ID" value="ORD93760.1"/>
    <property type="molecule type" value="Genomic_DNA"/>
</dbReference>
<accession>A0A1Y1S5Q8</accession>
<proteinExistence type="predicted"/>
<organism evidence="2 3">
    <name type="scientific">Enterospora canceri</name>
    <dbReference type="NCBI Taxonomy" id="1081671"/>
    <lineage>
        <taxon>Eukaryota</taxon>
        <taxon>Fungi</taxon>
        <taxon>Fungi incertae sedis</taxon>
        <taxon>Microsporidia</taxon>
        <taxon>Enterocytozoonidae</taxon>
        <taxon>Enterospora</taxon>
    </lineage>
</organism>
<sequence>MLFCTSCNRTIEDTEHYKTEMHVLNSMRKCRGEEPIAYADCESCSSSDEVSLRGSDSGEFESLSRRGLDIHAGITVNLANERATCIFCPETGTPVHYHKMHGLDSEQISFVFSGICFICKDGFVTQGELVRHMEQNRHRNVLTDGVSLYLENGKILHQDKMKMTNCHGFGSQGFRRS</sequence>
<dbReference type="OrthoDB" id="19329at2759"/>
<gene>
    <name evidence="2" type="ORF">ECANGB1_1576</name>
</gene>
<protein>
    <recommendedName>
        <fullName evidence="1">C2H2-type domain-containing protein</fullName>
    </recommendedName>
</protein>
<dbReference type="AlphaFoldDB" id="A0A1Y1S5Q8"/>
<evidence type="ECO:0000313" key="3">
    <source>
        <dbReference type="Proteomes" id="UP000192639"/>
    </source>
</evidence>
<dbReference type="VEuPathDB" id="MicrosporidiaDB:ECANGB1_1576"/>
<evidence type="ECO:0000259" key="1">
    <source>
        <dbReference type="PROSITE" id="PS00028"/>
    </source>
</evidence>
<comment type="caution">
    <text evidence="2">The sequence shown here is derived from an EMBL/GenBank/DDBJ whole genome shotgun (WGS) entry which is preliminary data.</text>
</comment>
<name>A0A1Y1S5Q8_9MICR</name>
<feature type="domain" description="C2H2-type" evidence="1">
    <location>
        <begin position="116"/>
        <end position="138"/>
    </location>
</feature>
<dbReference type="PROSITE" id="PS00028">
    <property type="entry name" value="ZINC_FINGER_C2H2_1"/>
    <property type="match status" value="1"/>
</dbReference>
<dbReference type="Proteomes" id="UP000192639">
    <property type="component" value="Unassembled WGS sequence"/>
</dbReference>
<keyword evidence="3" id="KW-1185">Reference proteome</keyword>
<dbReference type="InterPro" id="IPR013087">
    <property type="entry name" value="Znf_C2H2_type"/>
</dbReference>
<reference evidence="2 3" key="1">
    <citation type="journal article" date="2017" name="Environ. Microbiol.">
        <title>Decay of the glycolytic pathway and adaptation to intranuclear parasitism within Enterocytozoonidae microsporidia.</title>
        <authorList>
            <person name="Wiredu Boakye D."/>
            <person name="Jaroenlak P."/>
            <person name="Prachumwat A."/>
            <person name="Williams T.A."/>
            <person name="Bateman K.S."/>
            <person name="Itsathitphaisarn O."/>
            <person name="Sritunyalucksana K."/>
            <person name="Paszkiewicz K.H."/>
            <person name="Moore K.A."/>
            <person name="Stentiford G.D."/>
            <person name="Williams B.A."/>
        </authorList>
    </citation>
    <scope>NUCLEOTIDE SEQUENCE [LARGE SCALE GENOMIC DNA]</scope>
    <source>
        <strain evidence="2 3">GB1</strain>
    </source>
</reference>
<evidence type="ECO:0000313" key="2">
    <source>
        <dbReference type="EMBL" id="ORD93760.1"/>
    </source>
</evidence>